<dbReference type="Proteomes" id="UP001604336">
    <property type="component" value="Unassembled WGS sequence"/>
</dbReference>
<accession>A0ABD1Q5J2</accession>
<feature type="compositionally biased region" description="Basic and acidic residues" evidence="1">
    <location>
        <begin position="44"/>
        <end position="56"/>
    </location>
</feature>
<proteinExistence type="predicted"/>
<evidence type="ECO:0000313" key="2">
    <source>
        <dbReference type="EMBL" id="KAL2471385.1"/>
    </source>
</evidence>
<reference evidence="3" key="1">
    <citation type="submission" date="2024-07" db="EMBL/GenBank/DDBJ databases">
        <title>Two chromosome-level genome assemblies of Korean endemic species Abeliophyllum distichum and Forsythia ovata (Oleaceae).</title>
        <authorList>
            <person name="Jang H."/>
        </authorList>
    </citation>
    <scope>NUCLEOTIDE SEQUENCE [LARGE SCALE GENOMIC DNA]</scope>
</reference>
<name>A0ABD1Q5J2_9LAMI</name>
<protein>
    <submittedName>
        <fullName evidence="2">Uncharacterized protein</fullName>
    </submittedName>
</protein>
<organism evidence="2 3">
    <name type="scientific">Abeliophyllum distichum</name>
    <dbReference type="NCBI Taxonomy" id="126358"/>
    <lineage>
        <taxon>Eukaryota</taxon>
        <taxon>Viridiplantae</taxon>
        <taxon>Streptophyta</taxon>
        <taxon>Embryophyta</taxon>
        <taxon>Tracheophyta</taxon>
        <taxon>Spermatophyta</taxon>
        <taxon>Magnoliopsida</taxon>
        <taxon>eudicotyledons</taxon>
        <taxon>Gunneridae</taxon>
        <taxon>Pentapetalae</taxon>
        <taxon>asterids</taxon>
        <taxon>lamiids</taxon>
        <taxon>Lamiales</taxon>
        <taxon>Oleaceae</taxon>
        <taxon>Forsythieae</taxon>
        <taxon>Abeliophyllum</taxon>
    </lineage>
</organism>
<sequence length="128" mass="14963">MRPQGPQFQKPENRVSLEDMFGKFIEKTEQYMKVNNQFMRKNRDHSTKSRRVNKEFEDIDVSNGNRYIRQSTGTLPGNTELNPKEHVKAITTRSEVQLPEVHVKIPKVHCTLRHKFKISDVKLGVTTI</sequence>
<dbReference type="EMBL" id="JBFOLK010000012">
    <property type="protein sequence ID" value="KAL2471385.1"/>
    <property type="molecule type" value="Genomic_DNA"/>
</dbReference>
<gene>
    <name evidence="2" type="ORF">Adt_39521</name>
</gene>
<comment type="caution">
    <text evidence="2">The sequence shown here is derived from an EMBL/GenBank/DDBJ whole genome shotgun (WGS) entry which is preliminary data.</text>
</comment>
<evidence type="ECO:0000256" key="1">
    <source>
        <dbReference type="SAM" id="MobiDB-lite"/>
    </source>
</evidence>
<dbReference type="AlphaFoldDB" id="A0ABD1Q5J2"/>
<evidence type="ECO:0000313" key="3">
    <source>
        <dbReference type="Proteomes" id="UP001604336"/>
    </source>
</evidence>
<keyword evidence="3" id="KW-1185">Reference proteome</keyword>
<feature type="region of interest" description="Disordered" evidence="1">
    <location>
        <begin position="37"/>
        <end position="57"/>
    </location>
</feature>